<dbReference type="PANTHER" id="PTHR43297:SF14">
    <property type="entry name" value="ATPASE AAA-TYPE CORE DOMAIN-CONTAINING PROTEIN"/>
    <property type="match status" value="1"/>
</dbReference>
<dbReference type="PANTHER" id="PTHR43297">
    <property type="entry name" value="OLIGOPEPTIDE TRANSPORT ATP-BINDING PROTEIN APPD"/>
    <property type="match status" value="1"/>
</dbReference>
<comment type="caution">
    <text evidence="11">The sequence shown here is derived from an EMBL/GenBank/DDBJ whole genome shotgun (WGS) entry which is preliminary data.</text>
</comment>
<comment type="subcellular location">
    <subcellularLocation>
        <location evidence="1">Cell membrane</location>
        <topology evidence="1">Peripheral membrane protein</topology>
    </subcellularLocation>
</comment>
<dbReference type="InterPro" id="IPR003593">
    <property type="entry name" value="AAA+_ATPase"/>
</dbReference>
<dbReference type="PROSITE" id="PS50893">
    <property type="entry name" value="ABC_TRANSPORTER_2"/>
    <property type="match status" value="1"/>
</dbReference>
<dbReference type="Pfam" id="PF08352">
    <property type="entry name" value="oligo_HPY"/>
    <property type="match status" value="1"/>
</dbReference>
<keyword evidence="9" id="KW-0472">Membrane</keyword>
<evidence type="ECO:0000256" key="7">
    <source>
        <dbReference type="ARBA" id="ARBA00022840"/>
    </source>
</evidence>
<comment type="similarity">
    <text evidence="2">Belongs to the ABC transporter superfamily.</text>
</comment>
<dbReference type="InterPro" id="IPR050388">
    <property type="entry name" value="ABC_Ni/Peptide_Import"/>
</dbReference>
<evidence type="ECO:0000256" key="8">
    <source>
        <dbReference type="ARBA" id="ARBA00022967"/>
    </source>
</evidence>
<dbReference type="InterPro" id="IPR013563">
    <property type="entry name" value="Oligopep_ABC_C"/>
</dbReference>
<evidence type="ECO:0000256" key="5">
    <source>
        <dbReference type="ARBA" id="ARBA00022519"/>
    </source>
</evidence>
<dbReference type="RefSeq" id="WP_386060397.1">
    <property type="nucleotide sequence ID" value="NZ_JBHTKL010000005.1"/>
</dbReference>
<dbReference type="EMBL" id="JBHTKL010000005">
    <property type="protein sequence ID" value="MFD1019842.1"/>
    <property type="molecule type" value="Genomic_DNA"/>
</dbReference>
<reference evidence="12" key="1">
    <citation type="journal article" date="2019" name="Int. J. Syst. Evol. Microbiol.">
        <title>The Global Catalogue of Microorganisms (GCM) 10K type strain sequencing project: providing services to taxonomists for standard genome sequencing and annotation.</title>
        <authorList>
            <consortium name="The Broad Institute Genomics Platform"/>
            <consortium name="The Broad Institute Genome Sequencing Center for Infectious Disease"/>
            <person name="Wu L."/>
            <person name="Ma J."/>
        </authorList>
    </citation>
    <scope>NUCLEOTIDE SEQUENCE [LARGE SCALE GENOMIC DNA]</scope>
    <source>
        <strain evidence="12">CCUG 56607</strain>
    </source>
</reference>
<dbReference type="SUPFAM" id="SSF52540">
    <property type="entry name" value="P-loop containing nucleoside triphosphate hydrolases"/>
    <property type="match status" value="1"/>
</dbReference>
<evidence type="ECO:0000256" key="6">
    <source>
        <dbReference type="ARBA" id="ARBA00022741"/>
    </source>
</evidence>
<dbReference type="Pfam" id="PF00005">
    <property type="entry name" value="ABC_tran"/>
    <property type="match status" value="1"/>
</dbReference>
<name>A0ABW3L385_9BACI</name>
<keyword evidence="7 11" id="KW-0067">ATP-binding</keyword>
<organism evidence="11 12">
    <name type="scientific">Thalassobacillus hwangdonensis</name>
    <dbReference type="NCBI Taxonomy" id="546108"/>
    <lineage>
        <taxon>Bacteria</taxon>
        <taxon>Bacillati</taxon>
        <taxon>Bacillota</taxon>
        <taxon>Bacilli</taxon>
        <taxon>Bacillales</taxon>
        <taxon>Bacillaceae</taxon>
        <taxon>Thalassobacillus</taxon>
    </lineage>
</organism>
<dbReference type="InterPro" id="IPR003439">
    <property type="entry name" value="ABC_transporter-like_ATP-bd"/>
</dbReference>
<evidence type="ECO:0000313" key="11">
    <source>
        <dbReference type="EMBL" id="MFD1019842.1"/>
    </source>
</evidence>
<protein>
    <submittedName>
        <fullName evidence="11">ABC transporter ATP-binding protein</fullName>
    </submittedName>
</protein>
<dbReference type="GO" id="GO:0005524">
    <property type="term" value="F:ATP binding"/>
    <property type="evidence" value="ECO:0007669"/>
    <property type="project" value="UniProtKB-KW"/>
</dbReference>
<evidence type="ECO:0000313" key="12">
    <source>
        <dbReference type="Proteomes" id="UP001596990"/>
    </source>
</evidence>
<dbReference type="Proteomes" id="UP001596990">
    <property type="component" value="Unassembled WGS sequence"/>
</dbReference>
<keyword evidence="3" id="KW-0813">Transport</keyword>
<keyword evidence="8" id="KW-1278">Translocase</keyword>
<dbReference type="SMART" id="SM00382">
    <property type="entry name" value="AAA"/>
    <property type="match status" value="1"/>
</dbReference>
<dbReference type="Gene3D" id="3.40.50.300">
    <property type="entry name" value="P-loop containing nucleotide triphosphate hydrolases"/>
    <property type="match status" value="1"/>
</dbReference>
<feature type="domain" description="ABC transporter" evidence="10">
    <location>
        <begin position="4"/>
        <end position="252"/>
    </location>
</feature>
<evidence type="ECO:0000256" key="9">
    <source>
        <dbReference type="ARBA" id="ARBA00023136"/>
    </source>
</evidence>
<keyword evidence="4" id="KW-1003">Cell membrane</keyword>
<dbReference type="NCBIfam" id="TIGR01727">
    <property type="entry name" value="oligo_HPY"/>
    <property type="match status" value="1"/>
</dbReference>
<gene>
    <name evidence="11" type="ORF">ACFQ2J_11715</name>
</gene>
<dbReference type="CDD" id="cd03257">
    <property type="entry name" value="ABC_NikE_OppD_transporters"/>
    <property type="match status" value="1"/>
</dbReference>
<evidence type="ECO:0000256" key="2">
    <source>
        <dbReference type="ARBA" id="ARBA00005417"/>
    </source>
</evidence>
<dbReference type="InterPro" id="IPR017871">
    <property type="entry name" value="ABC_transporter-like_CS"/>
</dbReference>
<accession>A0ABW3L385</accession>
<sequence>MGLLEVKGLTTQFNTKDGTVTAVDDVSFSLEKGEAIGLVGESGCGKTTTALSITNLLPENGSVSNGEVLLEGKDLAGLDAEEVRKHRWKDISIAFQGAMNALNPVLKIGDQIIEVIMLHEKIDYETARNRAKELLEMVEIDAERIDNYAHEFSGGMKQRVMLAMALACRPKVLIGDEPTTALDVMVQAQILDLIERLREELDMGMILITHDLSVMAETCDKAVVMYGGRIVESGKVEAIIQRPTHPYTEKLVSSFPDITKERTMVESIPGAPPNLLDPPKGCYFHPRCEFATDICRQQAPDLKPVGPGHYAACHHRGDEHE</sequence>
<dbReference type="PROSITE" id="PS00211">
    <property type="entry name" value="ABC_TRANSPORTER_1"/>
    <property type="match status" value="1"/>
</dbReference>
<dbReference type="InterPro" id="IPR027417">
    <property type="entry name" value="P-loop_NTPase"/>
</dbReference>
<keyword evidence="12" id="KW-1185">Reference proteome</keyword>
<proteinExistence type="inferred from homology"/>
<keyword evidence="6" id="KW-0547">Nucleotide-binding</keyword>
<evidence type="ECO:0000256" key="3">
    <source>
        <dbReference type="ARBA" id="ARBA00022448"/>
    </source>
</evidence>
<keyword evidence="5" id="KW-0997">Cell inner membrane</keyword>
<evidence type="ECO:0000259" key="10">
    <source>
        <dbReference type="PROSITE" id="PS50893"/>
    </source>
</evidence>
<evidence type="ECO:0000256" key="4">
    <source>
        <dbReference type="ARBA" id="ARBA00022475"/>
    </source>
</evidence>
<evidence type="ECO:0000256" key="1">
    <source>
        <dbReference type="ARBA" id="ARBA00004202"/>
    </source>
</evidence>